<dbReference type="SUPFAM" id="SSF47413">
    <property type="entry name" value="lambda repressor-like DNA-binding domains"/>
    <property type="match status" value="1"/>
</dbReference>
<sequence>MSLEQISYNIKFLREQHEWTQKDLAEKLSTSRSVIAKWENNVVTPDVSSLIELSEVFDVTIDHIVGNRSLREDLLKDFKRVYSSKEKPFDVEVMEIVEYLMKHPELKEQIHRLKKLPLRKQKSLHLLFANMIEEFERL</sequence>
<evidence type="ECO:0000313" key="3">
    <source>
        <dbReference type="EMBL" id="GGB57683.1"/>
    </source>
</evidence>
<dbReference type="Pfam" id="PF01381">
    <property type="entry name" value="HTH_3"/>
    <property type="match status" value="1"/>
</dbReference>
<evidence type="ECO:0000313" key="4">
    <source>
        <dbReference type="Proteomes" id="UP000621492"/>
    </source>
</evidence>
<keyword evidence="1" id="KW-0238">DNA-binding</keyword>
<organism evidence="3 4">
    <name type="scientific">Lentibacillus populi</name>
    <dbReference type="NCBI Taxonomy" id="1827502"/>
    <lineage>
        <taxon>Bacteria</taxon>
        <taxon>Bacillati</taxon>
        <taxon>Bacillota</taxon>
        <taxon>Bacilli</taxon>
        <taxon>Bacillales</taxon>
        <taxon>Bacillaceae</taxon>
        <taxon>Lentibacillus</taxon>
    </lineage>
</organism>
<dbReference type="GO" id="GO:0003677">
    <property type="term" value="F:DNA binding"/>
    <property type="evidence" value="ECO:0007669"/>
    <property type="project" value="UniProtKB-KW"/>
</dbReference>
<feature type="domain" description="HTH cro/C1-type" evidence="2">
    <location>
        <begin position="10"/>
        <end position="64"/>
    </location>
</feature>
<name>A0A9W5X7N2_9BACI</name>
<comment type="caution">
    <text evidence="3">The sequence shown here is derived from an EMBL/GenBank/DDBJ whole genome shotgun (WGS) entry which is preliminary data.</text>
</comment>
<dbReference type="AlphaFoldDB" id="A0A9W5X7N2"/>
<reference evidence="3" key="2">
    <citation type="submission" date="2020-09" db="EMBL/GenBank/DDBJ databases">
        <authorList>
            <person name="Sun Q."/>
            <person name="Zhou Y."/>
        </authorList>
    </citation>
    <scope>NUCLEOTIDE SEQUENCE</scope>
    <source>
        <strain evidence="3">CGMCC 1.15454</strain>
    </source>
</reference>
<dbReference type="EMBL" id="BMJD01000047">
    <property type="protein sequence ID" value="GGB57683.1"/>
    <property type="molecule type" value="Genomic_DNA"/>
</dbReference>
<gene>
    <name evidence="3" type="ORF">GCM10011409_38960</name>
</gene>
<proteinExistence type="predicted"/>
<dbReference type="SMART" id="SM00530">
    <property type="entry name" value="HTH_XRE"/>
    <property type="match status" value="1"/>
</dbReference>
<dbReference type="PANTHER" id="PTHR46558:SF4">
    <property type="entry name" value="DNA-BIDING PHAGE PROTEIN"/>
    <property type="match status" value="1"/>
</dbReference>
<dbReference type="PANTHER" id="PTHR46558">
    <property type="entry name" value="TRACRIPTIONAL REGULATORY PROTEIN-RELATED-RELATED"/>
    <property type="match status" value="1"/>
</dbReference>
<reference evidence="3" key="1">
    <citation type="journal article" date="2014" name="Int. J. Syst. Evol. Microbiol.">
        <title>Complete genome sequence of Corynebacterium casei LMG S-19264T (=DSM 44701T), isolated from a smear-ripened cheese.</title>
        <authorList>
            <consortium name="US DOE Joint Genome Institute (JGI-PGF)"/>
            <person name="Walter F."/>
            <person name="Albersmeier A."/>
            <person name="Kalinowski J."/>
            <person name="Ruckert C."/>
        </authorList>
    </citation>
    <scope>NUCLEOTIDE SEQUENCE</scope>
    <source>
        <strain evidence="3">CGMCC 1.15454</strain>
    </source>
</reference>
<dbReference type="Gene3D" id="1.10.260.40">
    <property type="entry name" value="lambda repressor-like DNA-binding domains"/>
    <property type="match status" value="1"/>
</dbReference>
<dbReference type="Proteomes" id="UP000621492">
    <property type="component" value="Unassembled WGS sequence"/>
</dbReference>
<dbReference type="RefSeq" id="WP_088053411.1">
    <property type="nucleotide sequence ID" value="NZ_BMJD01000047.1"/>
</dbReference>
<evidence type="ECO:0000259" key="2">
    <source>
        <dbReference type="PROSITE" id="PS50943"/>
    </source>
</evidence>
<protein>
    <recommendedName>
        <fullName evidence="2">HTH cro/C1-type domain-containing protein</fullName>
    </recommendedName>
</protein>
<keyword evidence="4" id="KW-1185">Reference proteome</keyword>
<accession>A0A9W5X7N2</accession>
<dbReference type="InterPro" id="IPR010982">
    <property type="entry name" value="Lambda_DNA-bd_dom_sf"/>
</dbReference>
<dbReference type="CDD" id="cd00093">
    <property type="entry name" value="HTH_XRE"/>
    <property type="match status" value="1"/>
</dbReference>
<dbReference type="PROSITE" id="PS50943">
    <property type="entry name" value="HTH_CROC1"/>
    <property type="match status" value="1"/>
</dbReference>
<evidence type="ECO:0000256" key="1">
    <source>
        <dbReference type="ARBA" id="ARBA00023125"/>
    </source>
</evidence>
<dbReference type="InterPro" id="IPR001387">
    <property type="entry name" value="Cro/C1-type_HTH"/>
</dbReference>